<keyword evidence="5" id="KW-1185">Reference proteome</keyword>
<dbReference type="OrthoDB" id="2021107at2759"/>
<dbReference type="Proteomes" id="UP000797356">
    <property type="component" value="Chromosome 11"/>
</dbReference>
<feature type="region of interest" description="Disordered" evidence="2">
    <location>
        <begin position="199"/>
        <end position="269"/>
    </location>
</feature>
<comment type="caution">
    <text evidence="4">The sequence shown here is derived from an EMBL/GenBank/DDBJ whole genome shotgun (WGS) entry which is preliminary data.</text>
</comment>
<evidence type="ECO:0000256" key="1">
    <source>
        <dbReference type="SAM" id="Coils"/>
    </source>
</evidence>
<keyword evidence="3" id="KW-0812">Transmembrane</keyword>
<feature type="region of interest" description="Disordered" evidence="2">
    <location>
        <begin position="30"/>
        <end position="50"/>
    </location>
</feature>
<protein>
    <submittedName>
        <fullName evidence="4">Uncharacterized protein</fullName>
    </submittedName>
</protein>
<keyword evidence="3" id="KW-0472">Membrane</keyword>
<organism evidence="4 5">
    <name type="scientific">Cocos nucifera</name>
    <name type="common">Coconut palm</name>
    <dbReference type="NCBI Taxonomy" id="13894"/>
    <lineage>
        <taxon>Eukaryota</taxon>
        <taxon>Viridiplantae</taxon>
        <taxon>Streptophyta</taxon>
        <taxon>Embryophyta</taxon>
        <taxon>Tracheophyta</taxon>
        <taxon>Spermatophyta</taxon>
        <taxon>Magnoliopsida</taxon>
        <taxon>Liliopsida</taxon>
        <taxon>Arecaceae</taxon>
        <taxon>Arecoideae</taxon>
        <taxon>Cocoseae</taxon>
        <taxon>Attaleinae</taxon>
        <taxon>Cocos</taxon>
    </lineage>
</organism>
<dbReference type="PANTHER" id="PTHR36339">
    <property type="entry name" value="F23A5.5"/>
    <property type="match status" value="1"/>
</dbReference>
<keyword evidence="1" id="KW-0175">Coiled coil</keyword>
<gene>
    <name evidence="4" type="ORF">COCNU_11G001640</name>
</gene>
<feature type="compositionally biased region" description="Polar residues" evidence="2">
    <location>
        <begin position="199"/>
        <end position="210"/>
    </location>
</feature>
<feature type="compositionally biased region" description="Polar residues" evidence="2">
    <location>
        <begin position="257"/>
        <end position="269"/>
    </location>
</feature>
<evidence type="ECO:0000313" key="4">
    <source>
        <dbReference type="EMBL" id="KAG1363337.1"/>
    </source>
</evidence>
<accession>A0A8K0N929</accession>
<sequence length="269" mass="30231">MVGRPRVLPSILLSHHFGRLRLLLGARPLSSTSDQRSDKPPPPPPPPSAEVEARYDAYRQLQNLDFMTAAKILFTTPPKRKKFGLDFHLVQLFFACMPSLAVYLVAQYARYEIRRMEAKRLNMLKYSSSNWKLSDRLVTVFQEVELKKKQAEEEEKAKEAEVSSVEEEPDSELSKVKVRLDALEEAVKGIVDEKRKISESNLSKDQNVGNVEQVVSAGEKSDPQKVLKAGDSSTSRSGEPLTNIAVDEEHKRHTRKVSNGETGSGESKK</sequence>
<reference evidence="4" key="2">
    <citation type="submission" date="2019-07" db="EMBL/GenBank/DDBJ databases">
        <authorList>
            <person name="Yang Y."/>
            <person name="Bocs S."/>
            <person name="Baudouin L."/>
        </authorList>
    </citation>
    <scope>NUCLEOTIDE SEQUENCE</scope>
    <source>
        <tissue evidence="4">Spear leaf of Hainan Tall coconut</tissue>
    </source>
</reference>
<evidence type="ECO:0000256" key="2">
    <source>
        <dbReference type="SAM" id="MobiDB-lite"/>
    </source>
</evidence>
<name>A0A8K0N929_COCNU</name>
<evidence type="ECO:0000313" key="5">
    <source>
        <dbReference type="Proteomes" id="UP000797356"/>
    </source>
</evidence>
<dbReference type="EMBL" id="CM017882">
    <property type="protein sequence ID" value="KAG1363337.1"/>
    <property type="molecule type" value="Genomic_DNA"/>
</dbReference>
<evidence type="ECO:0000256" key="3">
    <source>
        <dbReference type="SAM" id="Phobius"/>
    </source>
</evidence>
<keyword evidence="3" id="KW-1133">Transmembrane helix</keyword>
<reference evidence="4" key="1">
    <citation type="journal article" date="2017" name="Gigascience">
        <title>The genome draft of coconut (Cocos nucifera).</title>
        <authorList>
            <person name="Xiao Y."/>
            <person name="Xu P."/>
            <person name="Fan H."/>
            <person name="Baudouin L."/>
            <person name="Xia W."/>
            <person name="Bocs S."/>
            <person name="Xu J."/>
            <person name="Li Q."/>
            <person name="Guo A."/>
            <person name="Zhou L."/>
            <person name="Li J."/>
            <person name="Wu Y."/>
            <person name="Ma Z."/>
            <person name="Armero A."/>
            <person name="Issali A.E."/>
            <person name="Liu N."/>
            <person name="Peng M."/>
            <person name="Yang Y."/>
        </authorList>
    </citation>
    <scope>NUCLEOTIDE SEQUENCE</scope>
    <source>
        <tissue evidence="4">Spear leaf of Hainan Tall coconut</tissue>
    </source>
</reference>
<dbReference type="AlphaFoldDB" id="A0A8K0N929"/>
<dbReference type="PANTHER" id="PTHR36339:SF2">
    <property type="entry name" value="F23A5.5"/>
    <property type="match status" value="1"/>
</dbReference>
<proteinExistence type="predicted"/>
<feature type="coiled-coil region" evidence="1">
    <location>
        <begin position="134"/>
        <end position="193"/>
    </location>
</feature>
<feature type="transmembrane region" description="Helical" evidence="3">
    <location>
        <begin position="87"/>
        <end position="106"/>
    </location>
</feature>